<evidence type="ECO:0008006" key="3">
    <source>
        <dbReference type="Google" id="ProtNLM"/>
    </source>
</evidence>
<accession>A0ABV4EXK0</accession>
<reference evidence="1 2" key="1">
    <citation type="submission" date="2024-07" db="EMBL/GenBank/DDBJ databases">
        <title>Genomic Encyclopedia of Type Strains, Phase V (KMG-V): Genome sequencing to study the core and pangenomes of soil and plant-associated prokaryotes.</title>
        <authorList>
            <person name="Whitman W."/>
        </authorList>
    </citation>
    <scope>NUCLEOTIDE SEQUENCE [LARGE SCALE GENOMIC DNA]</scope>
    <source>
        <strain evidence="1 2">USDA 415</strain>
    </source>
</reference>
<dbReference type="EMBL" id="JBGBZA010000002">
    <property type="protein sequence ID" value="MEY9315881.1"/>
    <property type="molecule type" value="Genomic_DNA"/>
</dbReference>
<comment type="caution">
    <text evidence="1">The sequence shown here is derived from an EMBL/GenBank/DDBJ whole genome shotgun (WGS) entry which is preliminary data.</text>
</comment>
<evidence type="ECO:0000313" key="2">
    <source>
        <dbReference type="Proteomes" id="UP001565471"/>
    </source>
</evidence>
<dbReference type="Proteomes" id="UP001565471">
    <property type="component" value="Unassembled WGS sequence"/>
</dbReference>
<evidence type="ECO:0000313" key="1">
    <source>
        <dbReference type="EMBL" id="MEY9315881.1"/>
    </source>
</evidence>
<protein>
    <recommendedName>
        <fullName evidence="3">Transposase</fullName>
    </recommendedName>
</protein>
<sequence>MSRKCSTCQHVKRAEIDRRLAAGEPGSQIAQDYGINPSSLHRHRTNCLKLASSSLIMKEAARGTAAAACLPSPGQLGNAYAELKDRIDGIARQAAAEGSLKTALAGLNSVRQTLDSLSRLAAHNEANRSAPVPNNGDLDDLVDRLILRFDHEPELKEKLARALLEMNDEQLA</sequence>
<name>A0ABV4EXK0_BRAEL</name>
<organism evidence="1 2">
    <name type="scientific">Bradyrhizobium elkanii</name>
    <dbReference type="NCBI Taxonomy" id="29448"/>
    <lineage>
        <taxon>Bacteria</taxon>
        <taxon>Pseudomonadati</taxon>
        <taxon>Pseudomonadota</taxon>
        <taxon>Alphaproteobacteria</taxon>
        <taxon>Hyphomicrobiales</taxon>
        <taxon>Nitrobacteraceae</taxon>
        <taxon>Bradyrhizobium</taxon>
    </lineage>
</organism>
<proteinExistence type="predicted"/>
<keyword evidence="2" id="KW-1185">Reference proteome</keyword>
<gene>
    <name evidence="1" type="ORF">ABIF29_002680</name>
</gene>